<organism evidence="9 10">
    <name type="scientific">Sulfurimonas aquatica</name>
    <dbReference type="NCBI Taxonomy" id="2672570"/>
    <lineage>
        <taxon>Bacteria</taxon>
        <taxon>Pseudomonadati</taxon>
        <taxon>Campylobacterota</taxon>
        <taxon>Epsilonproteobacteria</taxon>
        <taxon>Campylobacterales</taxon>
        <taxon>Sulfurimonadaceae</taxon>
        <taxon>Sulfurimonas</taxon>
    </lineage>
</organism>
<name>A0A975B2E2_9BACT</name>
<dbReference type="KEGG" id="saqt:GJV85_13000"/>
<evidence type="ECO:0000313" key="10">
    <source>
        <dbReference type="Proteomes" id="UP000671852"/>
    </source>
</evidence>
<evidence type="ECO:0000256" key="2">
    <source>
        <dbReference type="ARBA" id="ARBA00008163"/>
    </source>
</evidence>
<dbReference type="EMBL" id="CP046072">
    <property type="protein sequence ID" value="QSZ42986.1"/>
    <property type="molecule type" value="Genomic_DNA"/>
</dbReference>
<keyword evidence="7" id="KW-0998">Cell outer membrane</keyword>
<dbReference type="RefSeq" id="WP_207561800.1">
    <property type="nucleotide sequence ID" value="NZ_CP046072.1"/>
</dbReference>
<keyword evidence="5 8" id="KW-0732">Signal</keyword>
<comment type="similarity">
    <text evidence="2">Belongs to the OmpP1/FadL family.</text>
</comment>
<evidence type="ECO:0000256" key="4">
    <source>
        <dbReference type="ARBA" id="ARBA00022692"/>
    </source>
</evidence>
<dbReference type="Proteomes" id="UP000671852">
    <property type="component" value="Chromosome"/>
</dbReference>
<evidence type="ECO:0000256" key="5">
    <source>
        <dbReference type="ARBA" id="ARBA00022729"/>
    </source>
</evidence>
<dbReference type="GO" id="GO:0015483">
    <property type="term" value="F:long-chain fatty acid transporting porin activity"/>
    <property type="evidence" value="ECO:0007669"/>
    <property type="project" value="TreeGrafter"/>
</dbReference>
<dbReference type="Pfam" id="PF03349">
    <property type="entry name" value="Toluene_X"/>
    <property type="match status" value="1"/>
</dbReference>
<protein>
    <submittedName>
        <fullName evidence="9">Aromatic hydrocarbon degradation protein</fullName>
    </submittedName>
</protein>
<evidence type="ECO:0000256" key="6">
    <source>
        <dbReference type="ARBA" id="ARBA00023136"/>
    </source>
</evidence>
<dbReference type="InterPro" id="IPR005017">
    <property type="entry name" value="OMPP1/FadL/TodX"/>
</dbReference>
<dbReference type="Gene3D" id="2.40.160.60">
    <property type="entry name" value="Outer membrane protein transport protein (OMPP1/FadL/TodX)"/>
    <property type="match status" value="1"/>
</dbReference>
<evidence type="ECO:0000313" key="9">
    <source>
        <dbReference type="EMBL" id="QSZ42986.1"/>
    </source>
</evidence>
<evidence type="ECO:0000256" key="3">
    <source>
        <dbReference type="ARBA" id="ARBA00022452"/>
    </source>
</evidence>
<feature type="signal peptide" evidence="8">
    <location>
        <begin position="1"/>
        <end position="22"/>
    </location>
</feature>
<keyword evidence="3" id="KW-1134">Transmembrane beta strand</keyword>
<comment type="subcellular location">
    <subcellularLocation>
        <location evidence="1">Cell outer membrane</location>
        <topology evidence="1">Multi-pass membrane protein</topology>
    </subcellularLocation>
</comment>
<dbReference type="AlphaFoldDB" id="A0A975B2E2"/>
<evidence type="ECO:0000256" key="1">
    <source>
        <dbReference type="ARBA" id="ARBA00004571"/>
    </source>
</evidence>
<keyword evidence="6" id="KW-0472">Membrane</keyword>
<sequence>MKKTIKLAVVAALALGSTSAFATNGDVMIGQGAKSRSMGGVGIAKSFGAESGLANPALISTVKDMEVTGAVTFFMPNVAFGSNAGDNINQAFGANGYQGTSTPPVAGSAFATGNPADVVAGPSAAITSSDSLANFSIIPEIAFASRISDSVVWGVSMTGTAGMGTDYTGKTNGSFSMYTSLALLKVATPLAIDITSGLTLGVTPILQYGSLQMAHDTFNPAAPQKSPLADDTSFGYEVGLAYDVDGVDGLTLGAVYKSKIDMEYENVISASTTIFGVNDAITSGDHLAQPAEIGLGISYTTDGNTIALDYKQIAWGDAAGYSDFGWEDQTVIAVGYEYAENNWAFRIGYNHGTNPITEQNGAKGTTQPGENYVGAVKNFFNLSGFPGVVESHMTVGGGINLSDSLSLDAAFIYAPEVTLSYDTSGLTEGAAYQLAGGATPYTGTPTDMLAGAIAGQTAASSADVTHSQMGVNIAMTYKF</sequence>
<keyword evidence="4" id="KW-0812">Transmembrane</keyword>
<keyword evidence="10" id="KW-1185">Reference proteome</keyword>
<dbReference type="PANTHER" id="PTHR35093:SF8">
    <property type="entry name" value="OUTER MEMBRANE PROTEIN NMB0088-RELATED"/>
    <property type="match status" value="1"/>
</dbReference>
<gene>
    <name evidence="9" type="ORF">GJV85_13000</name>
</gene>
<dbReference type="PANTHER" id="PTHR35093">
    <property type="entry name" value="OUTER MEMBRANE PROTEIN NMB0088-RELATED"/>
    <property type="match status" value="1"/>
</dbReference>
<dbReference type="SUPFAM" id="SSF56935">
    <property type="entry name" value="Porins"/>
    <property type="match status" value="1"/>
</dbReference>
<reference evidence="9" key="1">
    <citation type="submission" date="2019-11" db="EMBL/GenBank/DDBJ databases">
        <authorList>
            <person name="Kojima H."/>
        </authorList>
    </citation>
    <scope>NUCLEOTIDE SEQUENCE</scope>
    <source>
        <strain evidence="9">H1576</strain>
    </source>
</reference>
<proteinExistence type="inferred from homology"/>
<reference evidence="9" key="2">
    <citation type="submission" date="2021-04" db="EMBL/GenBank/DDBJ databases">
        <title>Isolation and characterization of a novel species of the genus Sulfurimonas.</title>
        <authorList>
            <person name="Fukui M."/>
        </authorList>
    </citation>
    <scope>NUCLEOTIDE SEQUENCE</scope>
    <source>
        <strain evidence="9">H1576</strain>
    </source>
</reference>
<evidence type="ECO:0000256" key="7">
    <source>
        <dbReference type="ARBA" id="ARBA00023237"/>
    </source>
</evidence>
<evidence type="ECO:0000256" key="8">
    <source>
        <dbReference type="SAM" id="SignalP"/>
    </source>
</evidence>
<accession>A0A975B2E2</accession>
<dbReference type="GO" id="GO:0009279">
    <property type="term" value="C:cell outer membrane"/>
    <property type="evidence" value="ECO:0007669"/>
    <property type="project" value="UniProtKB-SubCell"/>
</dbReference>
<feature type="chain" id="PRO_5037055710" evidence="8">
    <location>
        <begin position="23"/>
        <end position="479"/>
    </location>
</feature>